<reference evidence="3" key="1">
    <citation type="submission" date="2024-04" db="EMBL/GenBank/DDBJ databases">
        <title>Mariniflexile litorale, isolated from the shallow sediments of the Sea of Japan.</title>
        <authorList>
            <person name="Romanenko L."/>
            <person name="Isaeva M."/>
        </authorList>
    </citation>
    <scope>NUCLEOTIDE SEQUENCE [LARGE SCALE GENOMIC DNA]</scope>
    <source>
        <strain evidence="3">KMM 9835</strain>
    </source>
</reference>
<protein>
    <submittedName>
        <fullName evidence="3">Acyltransferase</fullName>
        <ecNumber evidence="3">2.3.-.-</ecNumber>
    </submittedName>
</protein>
<evidence type="ECO:0000256" key="1">
    <source>
        <dbReference type="SAM" id="Phobius"/>
    </source>
</evidence>
<dbReference type="Proteomes" id="UP001224325">
    <property type="component" value="Chromosome"/>
</dbReference>
<dbReference type="PANTHER" id="PTHR23028">
    <property type="entry name" value="ACETYLTRANSFERASE"/>
    <property type="match status" value="1"/>
</dbReference>
<dbReference type="EMBL" id="CP155618">
    <property type="protein sequence ID" value="XBL13234.1"/>
    <property type="molecule type" value="Genomic_DNA"/>
</dbReference>
<feature type="transmembrane region" description="Helical" evidence="1">
    <location>
        <begin position="84"/>
        <end position="100"/>
    </location>
</feature>
<dbReference type="PANTHER" id="PTHR23028:SF53">
    <property type="entry name" value="ACYL_TRANSF_3 DOMAIN-CONTAINING PROTEIN"/>
    <property type="match status" value="1"/>
</dbReference>
<dbReference type="GO" id="GO:0016747">
    <property type="term" value="F:acyltransferase activity, transferring groups other than amino-acyl groups"/>
    <property type="evidence" value="ECO:0007669"/>
    <property type="project" value="InterPro"/>
</dbReference>
<feature type="transmembrane region" description="Helical" evidence="1">
    <location>
        <begin position="307"/>
        <end position="331"/>
    </location>
</feature>
<sequence length="387" mass="45461">MKQLPLIEGIRGYLALWVVFDHLLGFSGYGVSSLNFFFKIVRSGWYAVDIFIIISGFVIFYLLETKRETYKVFIIRRFFRLWPLFIILFFVAIPFSSIIIDNATGFSEIYQGVLIGDGKINERVVSWKDNMFWHILAHIPMLHGVLPDVILPYSPGAFLGPAWSISLEWQFYLIAPFLFILKNKCKKYGLILISLIFVVLCFLGQRIDDIQFGAFLPMHAEFFLLGIFSFYSFKWVYENKFFHNGKLFYIVIIITSLLYFILDFKLFYLPYFLWINFFALIVDYTTKKTFELKMIVFYLFESKPIKYLGKISYSIYLSHVLVIYITQYFIIEFLPNVSQKHHLLILGLFTVGLTVFFSGLLYKYLEVPLIKKGNVIAKKHGINLSYC</sequence>
<dbReference type="AlphaFoldDB" id="A0AAU7EC83"/>
<keyword evidence="3" id="KW-0012">Acyltransferase</keyword>
<dbReference type="RefSeq" id="WP_308992664.1">
    <property type="nucleotide sequence ID" value="NZ_CP155618.1"/>
</dbReference>
<evidence type="ECO:0000313" key="4">
    <source>
        <dbReference type="Proteomes" id="UP001224325"/>
    </source>
</evidence>
<feature type="domain" description="Acyltransferase 3" evidence="2">
    <location>
        <begin position="7"/>
        <end position="358"/>
    </location>
</feature>
<proteinExistence type="predicted"/>
<dbReference type="InterPro" id="IPR050879">
    <property type="entry name" value="Acyltransferase_3"/>
</dbReference>
<feature type="transmembrane region" description="Helical" evidence="1">
    <location>
        <begin position="162"/>
        <end position="181"/>
    </location>
</feature>
<keyword evidence="1" id="KW-1133">Transmembrane helix</keyword>
<feature type="transmembrane region" description="Helical" evidence="1">
    <location>
        <begin position="213"/>
        <end position="233"/>
    </location>
</feature>
<feature type="transmembrane region" description="Helical" evidence="1">
    <location>
        <begin position="12"/>
        <end position="31"/>
    </location>
</feature>
<evidence type="ECO:0000313" key="3">
    <source>
        <dbReference type="EMBL" id="XBL13234.1"/>
    </source>
</evidence>
<accession>A0AAU7EC83</accession>
<keyword evidence="1" id="KW-0472">Membrane</keyword>
<keyword evidence="1" id="KW-0812">Transmembrane</keyword>
<dbReference type="KEGG" id="mlil:QLS71_012990"/>
<name>A0AAU7EC83_9FLAO</name>
<keyword evidence="3" id="KW-0808">Transferase</keyword>
<feature type="transmembrane region" description="Helical" evidence="1">
    <location>
        <begin position="43"/>
        <end position="63"/>
    </location>
</feature>
<feature type="transmembrane region" description="Helical" evidence="1">
    <location>
        <begin position="268"/>
        <end position="286"/>
    </location>
</feature>
<dbReference type="GO" id="GO:0000271">
    <property type="term" value="P:polysaccharide biosynthetic process"/>
    <property type="evidence" value="ECO:0007669"/>
    <property type="project" value="TreeGrafter"/>
</dbReference>
<feature type="transmembrane region" description="Helical" evidence="1">
    <location>
        <begin position="188"/>
        <end position="207"/>
    </location>
</feature>
<dbReference type="GO" id="GO:0016020">
    <property type="term" value="C:membrane"/>
    <property type="evidence" value="ECO:0007669"/>
    <property type="project" value="TreeGrafter"/>
</dbReference>
<dbReference type="Pfam" id="PF01757">
    <property type="entry name" value="Acyl_transf_3"/>
    <property type="match status" value="1"/>
</dbReference>
<keyword evidence="4" id="KW-1185">Reference proteome</keyword>
<dbReference type="EC" id="2.3.-.-" evidence="3"/>
<gene>
    <name evidence="3" type="ORF">QLS71_012990</name>
</gene>
<dbReference type="InterPro" id="IPR002656">
    <property type="entry name" value="Acyl_transf_3_dom"/>
</dbReference>
<evidence type="ECO:0000259" key="2">
    <source>
        <dbReference type="Pfam" id="PF01757"/>
    </source>
</evidence>
<feature type="transmembrane region" description="Helical" evidence="1">
    <location>
        <begin position="343"/>
        <end position="362"/>
    </location>
</feature>
<feature type="transmembrane region" description="Helical" evidence="1">
    <location>
        <begin position="245"/>
        <end position="262"/>
    </location>
</feature>
<organism evidence="3 4">
    <name type="scientific">Mariniflexile litorale</name>
    <dbReference type="NCBI Taxonomy" id="3045158"/>
    <lineage>
        <taxon>Bacteria</taxon>
        <taxon>Pseudomonadati</taxon>
        <taxon>Bacteroidota</taxon>
        <taxon>Flavobacteriia</taxon>
        <taxon>Flavobacteriales</taxon>
        <taxon>Flavobacteriaceae</taxon>
        <taxon>Mariniflexile</taxon>
    </lineage>
</organism>